<dbReference type="PROSITE" id="PS50016">
    <property type="entry name" value="ZF_PHD_2"/>
    <property type="match status" value="1"/>
</dbReference>
<keyword evidence="21" id="KW-0808">Transferase</keyword>
<accession>A0A2M4A2U3</accession>
<feature type="compositionally biased region" description="Acidic residues" evidence="16">
    <location>
        <begin position="1480"/>
        <end position="1496"/>
    </location>
</feature>
<dbReference type="PANTHER" id="PTHR10694">
    <property type="entry name" value="LYSINE-SPECIFIC DEMETHYLASE"/>
    <property type="match status" value="1"/>
</dbReference>
<dbReference type="SMART" id="SM00545">
    <property type="entry name" value="JmjN"/>
    <property type="match status" value="1"/>
</dbReference>
<dbReference type="Pfam" id="PF21323">
    <property type="entry name" value="KDM5_C-hel"/>
    <property type="match status" value="1"/>
</dbReference>
<dbReference type="GO" id="GO:0034647">
    <property type="term" value="F:histone H3K4me/H3K4me2/H3K4me3 demethylase activity"/>
    <property type="evidence" value="ECO:0007669"/>
    <property type="project" value="UniProtKB-EC"/>
</dbReference>
<dbReference type="FunFam" id="1.10.150.60:FF:000001">
    <property type="entry name" value="Putative lysine-specific demethylase 5b"/>
    <property type="match status" value="1"/>
</dbReference>
<dbReference type="PROSITE" id="PS51183">
    <property type="entry name" value="JMJN"/>
    <property type="match status" value="1"/>
</dbReference>
<dbReference type="GO" id="GO:0008168">
    <property type="term" value="F:methyltransferase activity"/>
    <property type="evidence" value="ECO:0007669"/>
    <property type="project" value="UniProtKB-KW"/>
</dbReference>
<dbReference type="PANTHER" id="PTHR10694:SF33">
    <property type="entry name" value="LYSINE-SPECIFIC DEMETHYLASE 5"/>
    <property type="match status" value="1"/>
</dbReference>
<dbReference type="Pfam" id="PF02928">
    <property type="entry name" value="zf-C5HC2"/>
    <property type="match status" value="1"/>
</dbReference>
<dbReference type="InterPro" id="IPR013637">
    <property type="entry name" value="Lys_sp_deMease-like_dom"/>
</dbReference>
<dbReference type="Pfam" id="PF02375">
    <property type="entry name" value="JmjN"/>
    <property type="match status" value="1"/>
</dbReference>
<dbReference type="Pfam" id="PF02373">
    <property type="entry name" value="JmjC"/>
    <property type="match status" value="1"/>
</dbReference>
<dbReference type="InterPro" id="IPR019786">
    <property type="entry name" value="Zinc_finger_PHD-type_CS"/>
</dbReference>
<dbReference type="Pfam" id="PF08429">
    <property type="entry name" value="PLU-1"/>
    <property type="match status" value="1"/>
</dbReference>
<dbReference type="CDD" id="cd15605">
    <property type="entry name" value="PHD1_Lid_like"/>
    <property type="match status" value="1"/>
</dbReference>
<dbReference type="SUPFAM" id="SSF57903">
    <property type="entry name" value="FYVE/PHD zinc finger"/>
    <property type="match status" value="1"/>
</dbReference>
<keyword evidence="6" id="KW-0677">Repeat</keyword>
<dbReference type="SMART" id="SM00249">
    <property type="entry name" value="PHD"/>
    <property type="match status" value="1"/>
</dbReference>
<protein>
    <recommendedName>
        <fullName evidence="4">[histone H3]-trimethyl-L-lysine(4) demethylase</fullName>
        <ecNumber evidence="4">1.14.11.67</ecNumber>
    </recommendedName>
</protein>
<feature type="region of interest" description="Disordered" evidence="16">
    <location>
        <begin position="1424"/>
        <end position="1647"/>
    </location>
</feature>
<keyword evidence="11" id="KW-0560">Oxidoreductase</keyword>
<feature type="region of interest" description="Disordered" evidence="16">
    <location>
        <begin position="1"/>
        <end position="64"/>
    </location>
</feature>
<evidence type="ECO:0000256" key="6">
    <source>
        <dbReference type="ARBA" id="ARBA00022737"/>
    </source>
</evidence>
<feature type="compositionally biased region" description="Polar residues" evidence="16">
    <location>
        <begin position="1607"/>
        <end position="1625"/>
    </location>
</feature>
<dbReference type="InterPro" id="IPR013083">
    <property type="entry name" value="Znf_RING/FYVE/PHD"/>
</dbReference>
<dbReference type="GO" id="GO:0003677">
    <property type="term" value="F:DNA binding"/>
    <property type="evidence" value="ECO:0007669"/>
    <property type="project" value="InterPro"/>
</dbReference>
<keyword evidence="5" id="KW-0479">Metal-binding</keyword>
<proteinExistence type="inferred from homology"/>
<dbReference type="EMBL" id="GGFK01001823">
    <property type="protein sequence ID" value="MBW35144.1"/>
    <property type="molecule type" value="Transcribed_RNA"/>
</dbReference>
<dbReference type="InterPro" id="IPR004198">
    <property type="entry name" value="Znf_C5HC2"/>
</dbReference>
<feature type="domain" description="ARID" evidence="18">
    <location>
        <begin position="211"/>
        <end position="301"/>
    </location>
</feature>
<dbReference type="PROSITE" id="PS51011">
    <property type="entry name" value="ARID"/>
    <property type="match status" value="1"/>
</dbReference>
<feature type="domain" description="PHD-type" evidence="17">
    <location>
        <begin position="425"/>
        <end position="475"/>
    </location>
</feature>
<evidence type="ECO:0000256" key="16">
    <source>
        <dbReference type="SAM" id="MobiDB-lite"/>
    </source>
</evidence>
<keyword evidence="13" id="KW-0539">Nucleus</keyword>
<keyword evidence="21" id="KW-0489">Methyltransferase</keyword>
<dbReference type="PROSITE" id="PS01359">
    <property type="entry name" value="ZF_PHD_1"/>
    <property type="match status" value="1"/>
</dbReference>
<evidence type="ECO:0000256" key="8">
    <source>
        <dbReference type="ARBA" id="ARBA00022833"/>
    </source>
</evidence>
<evidence type="ECO:0000256" key="15">
    <source>
        <dbReference type="PROSITE-ProRule" id="PRU00146"/>
    </source>
</evidence>
<feature type="domain" description="JmjN" evidence="19">
    <location>
        <begin position="146"/>
        <end position="187"/>
    </location>
</feature>
<dbReference type="InterPro" id="IPR048615">
    <property type="entry name" value="KDM5_C-hel"/>
</dbReference>
<dbReference type="Gene3D" id="2.60.120.650">
    <property type="entry name" value="Cupin"/>
    <property type="match status" value="1"/>
</dbReference>
<evidence type="ECO:0000256" key="4">
    <source>
        <dbReference type="ARBA" id="ARBA00012902"/>
    </source>
</evidence>
<comment type="similarity">
    <text evidence="3">Belongs to the JARID1 histone demethylase family.</text>
</comment>
<feature type="domain" description="JmjC" evidence="20">
    <location>
        <begin position="568"/>
        <end position="734"/>
    </location>
</feature>
<keyword evidence="10" id="KW-0223">Dioxygenase</keyword>
<evidence type="ECO:0000259" key="17">
    <source>
        <dbReference type="PROSITE" id="PS50016"/>
    </source>
</evidence>
<evidence type="ECO:0000313" key="21">
    <source>
        <dbReference type="EMBL" id="MBW35144.1"/>
    </source>
</evidence>
<dbReference type="Pfam" id="PF00628">
    <property type="entry name" value="PHD"/>
    <property type="match status" value="1"/>
</dbReference>
<dbReference type="CDD" id="cd16864">
    <property type="entry name" value="ARID_JARID"/>
    <property type="match status" value="1"/>
</dbReference>
<dbReference type="InterPro" id="IPR036431">
    <property type="entry name" value="ARID_dom_sf"/>
</dbReference>
<feature type="region of interest" description="Disordered" evidence="16">
    <location>
        <begin position="1339"/>
        <end position="1376"/>
    </location>
</feature>
<dbReference type="FunFam" id="2.60.120.650:FF:000028">
    <property type="entry name" value="Lysine-specific demethylase lid"/>
    <property type="match status" value="1"/>
</dbReference>
<evidence type="ECO:0000256" key="1">
    <source>
        <dbReference type="ARBA" id="ARBA00001954"/>
    </source>
</evidence>
<evidence type="ECO:0000256" key="9">
    <source>
        <dbReference type="ARBA" id="ARBA00022853"/>
    </source>
</evidence>
<dbReference type="SMART" id="SM01014">
    <property type="entry name" value="ARID"/>
    <property type="match status" value="1"/>
</dbReference>
<evidence type="ECO:0000256" key="5">
    <source>
        <dbReference type="ARBA" id="ARBA00022723"/>
    </source>
</evidence>
<comment type="cofactor">
    <cofactor evidence="1">
        <name>Fe(2+)</name>
        <dbReference type="ChEBI" id="CHEBI:29033"/>
    </cofactor>
</comment>
<dbReference type="EC" id="1.14.11.67" evidence="4"/>
<feature type="compositionally biased region" description="Acidic residues" evidence="16">
    <location>
        <begin position="1424"/>
        <end position="1461"/>
    </location>
</feature>
<organism evidence="21">
    <name type="scientific">Anopheles triannulatus</name>
    <dbReference type="NCBI Taxonomy" id="58253"/>
    <lineage>
        <taxon>Eukaryota</taxon>
        <taxon>Metazoa</taxon>
        <taxon>Ecdysozoa</taxon>
        <taxon>Arthropoda</taxon>
        <taxon>Hexapoda</taxon>
        <taxon>Insecta</taxon>
        <taxon>Pterygota</taxon>
        <taxon>Neoptera</taxon>
        <taxon>Endopterygota</taxon>
        <taxon>Diptera</taxon>
        <taxon>Nematocera</taxon>
        <taxon>Culicoidea</taxon>
        <taxon>Culicidae</taxon>
        <taxon>Anophelinae</taxon>
        <taxon>Anopheles</taxon>
    </lineage>
</organism>
<keyword evidence="9" id="KW-0156">Chromatin regulator</keyword>
<evidence type="ECO:0000256" key="7">
    <source>
        <dbReference type="ARBA" id="ARBA00022771"/>
    </source>
</evidence>
<feature type="compositionally biased region" description="Low complexity" evidence="16">
    <location>
        <begin position="39"/>
        <end position="64"/>
    </location>
</feature>
<dbReference type="GO" id="GO:0000785">
    <property type="term" value="C:chromatin"/>
    <property type="evidence" value="ECO:0007669"/>
    <property type="project" value="TreeGrafter"/>
</dbReference>
<name>A0A2M4A2U3_9DIPT</name>
<keyword evidence="7 15" id="KW-0863">Zinc-finger</keyword>
<dbReference type="InterPro" id="IPR001965">
    <property type="entry name" value="Znf_PHD"/>
</dbReference>
<dbReference type="SMART" id="SM00558">
    <property type="entry name" value="JmjC"/>
    <property type="match status" value="1"/>
</dbReference>
<evidence type="ECO:0000256" key="3">
    <source>
        <dbReference type="ARBA" id="ARBA00006801"/>
    </source>
</evidence>
<dbReference type="Pfam" id="PF01388">
    <property type="entry name" value="ARID"/>
    <property type="match status" value="1"/>
</dbReference>
<dbReference type="GO" id="GO:0008270">
    <property type="term" value="F:zinc ion binding"/>
    <property type="evidence" value="ECO:0007669"/>
    <property type="project" value="UniProtKB-KW"/>
</dbReference>
<keyword evidence="12" id="KW-0408">Iron</keyword>
<reference evidence="21" key="1">
    <citation type="submission" date="2018-01" db="EMBL/GenBank/DDBJ databases">
        <title>An insight into the sialome of Amazonian anophelines.</title>
        <authorList>
            <person name="Ribeiro J.M."/>
            <person name="Scarpassa V."/>
            <person name="Calvo E."/>
        </authorList>
    </citation>
    <scope>NUCLEOTIDE SEQUENCE</scope>
    <source>
        <tissue evidence="21">Salivary glands</tissue>
    </source>
</reference>
<dbReference type="GO" id="GO:0006355">
    <property type="term" value="P:regulation of DNA-templated transcription"/>
    <property type="evidence" value="ECO:0007669"/>
    <property type="project" value="TreeGrafter"/>
</dbReference>
<dbReference type="Gene3D" id="1.10.150.60">
    <property type="entry name" value="ARID DNA-binding domain"/>
    <property type="match status" value="1"/>
</dbReference>
<evidence type="ECO:0000256" key="2">
    <source>
        <dbReference type="ARBA" id="ARBA00004123"/>
    </source>
</evidence>
<dbReference type="InterPro" id="IPR001606">
    <property type="entry name" value="ARID_dom"/>
</dbReference>
<feature type="compositionally biased region" description="Basic residues" evidence="16">
    <location>
        <begin position="1339"/>
        <end position="1351"/>
    </location>
</feature>
<dbReference type="Gene3D" id="3.30.40.10">
    <property type="entry name" value="Zinc/RING finger domain, C3HC4 (zinc finger)"/>
    <property type="match status" value="1"/>
</dbReference>
<evidence type="ECO:0000259" key="20">
    <source>
        <dbReference type="PROSITE" id="PS51184"/>
    </source>
</evidence>
<evidence type="ECO:0000256" key="12">
    <source>
        <dbReference type="ARBA" id="ARBA00023004"/>
    </source>
</evidence>
<evidence type="ECO:0000259" key="19">
    <source>
        <dbReference type="PROSITE" id="PS51183"/>
    </source>
</evidence>
<evidence type="ECO:0000259" key="18">
    <source>
        <dbReference type="PROSITE" id="PS51011"/>
    </source>
</evidence>
<evidence type="ECO:0000256" key="14">
    <source>
        <dbReference type="ARBA" id="ARBA00048734"/>
    </source>
</evidence>
<evidence type="ECO:0000256" key="11">
    <source>
        <dbReference type="ARBA" id="ARBA00023002"/>
    </source>
</evidence>
<feature type="compositionally biased region" description="Low complexity" evidence="16">
    <location>
        <begin position="1361"/>
        <end position="1374"/>
    </location>
</feature>
<dbReference type="SUPFAM" id="SSF51197">
    <property type="entry name" value="Clavaminate synthase-like"/>
    <property type="match status" value="1"/>
</dbReference>
<dbReference type="PROSITE" id="PS51184">
    <property type="entry name" value="JMJC"/>
    <property type="match status" value="1"/>
</dbReference>
<dbReference type="SUPFAM" id="SSF46774">
    <property type="entry name" value="ARID-like"/>
    <property type="match status" value="1"/>
</dbReference>
<comment type="subcellular location">
    <subcellularLocation>
        <location evidence="2">Nucleus</location>
    </subcellularLocation>
</comment>
<feature type="region of interest" description="Disordered" evidence="16">
    <location>
        <begin position="326"/>
        <end position="380"/>
    </location>
</feature>
<feature type="compositionally biased region" description="Low complexity" evidence="16">
    <location>
        <begin position="1547"/>
        <end position="1595"/>
    </location>
</feature>
<dbReference type="InterPro" id="IPR011011">
    <property type="entry name" value="Znf_FYVE_PHD"/>
</dbReference>
<dbReference type="SMART" id="SM00501">
    <property type="entry name" value="BRIGHT"/>
    <property type="match status" value="1"/>
</dbReference>
<dbReference type="InterPro" id="IPR019787">
    <property type="entry name" value="Znf_PHD-finger"/>
</dbReference>
<dbReference type="InterPro" id="IPR003349">
    <property type="entry name" value="JmjN"/>
</dbReference>
<sequence length="1647" mass="183231">MMKSKSRTATNGSSSGSGSGSGSDNYISSNYGASGGGASADRMTSTSGSMNGGSRLSSNGNGNGAALSNHGSAVAAAAATATAMAGSGSSSSTSAGMIATDEQLLGSANNHSNQHPCHRGGVCGGNKPHISLEKCDEFQFKVPTEAPVFEPSEEDFKNPLVYINKIRPMAEKYGICKIRPPSSWQPPFTVDVEKLTFTPRIQRLNELEAETRIKLNFLDQIAKFCELQGTTLKIPMVERKPLDLYTLHKIVNQEGGLEIVTKERKWSKVACRMGYQQGKSVGSNLRSHYERLLYPFDVYRSGKVVDLANIDPDPTDDCEYEPHCIESRQQVQPPITAARRSQRFAQQQQQQSNKVSPSSSAGGSVRGSSEESSPGKKELRHRSMIEFASKLAAAREATIANGTAKDTKDEKSGNGAATGYDPMAKYICHMCNRGDVEESMLLCDGCDASYHTFCLMPPLHDIPKGDWRCPKCIVEENSKPVEAFGFEQAQREYTLQQFGEMADQFKSNYFNMPVHLVPTELVEKEFWRIVSSIDEDVTVEYGADLHTMDHGSGFPTKSSPYLTASDQEYAESSWNLNNLPILDESILGHINADISGMKVPWMYVGMCFATFCWHNEDHWSYSINYLHWGEAKTWYGVPGSRAEDFELAMKSAAPELFQSQPDLLHQLVTIMNPNILMNANVPVYRTDQQAGEFVVTFPRAYHAGFNQGYNFAEAVNFAPADWMKMGRECVNHYSKLRRYCVFSHDELVCKMALEPDRLNLGIATACYIDMAEMVDTEKRLRKNLLEWGVSNAEREAFELLTDDARQCEICKTTCFLSAVNCKCTSNLACLRHFAELCECPPENHTLKYRYTLDELPLMVQKLKVKAESFEKWLFRVRDVLDPSVPSTITLEELQSIAHEAESQKFPNSVILERLNLSILEAQKCITVIQQLDINKIRTRTRNSLECAKYKLTMDELELFINEINALRCVIREGDSVRELQRIGQEWLRQADKVLKLRFKDTNVQQLNQLIDEGSALCIELPQIIELRDRLSQYKWYRQVRTLRENPVDRLSLEELKKVVNEGMQIRPHTVLEKEMSLLHGVMLQVVDWEESANQCYKTETQHKISKIDSLLERAQNIEAYLPLAAQLKDVLNKTKEWLHAIETLESSKNYNSFHTLQNLANRAKMLPVEMESKLLCETILGMTAASSGSGSGSCYNRNGGQRLLFNSMGFIGASGGAVGGAECDSKAVSAASLKRKRNGSISINLGEDQPLAGSMELVMKKIKEDNCIGEHDKRLLRAKLMPGWNDIVDKSNIAGGQRSIECTDDPRSGSSDSVIYHCAKCYEMVTKANALRRYRRKQRHHCRHHERHQQRCFKQEPRLSPKPQQIEPQQQQQQMATSMLNNNGSISSLEQLLHTKTLGTEDFAPDGPSTTSSFDDFSLKFDEHYDEEEEEEEEEEDQEAGEEADDDAVDDVKEEVEDEDGVAGFGNVGENGCHGCKPPDEEDDDDDDDEDGDDDEQKLGTGGDVNGYWKSKTEPFEKDHKPTKTEAKEENDRVNVEAKSRNGTKGTSSATTSSSSSSATATAATTAASAASAASATPPCSSATATTVASTESSSQSFECSLPGVSRNVSHSNGKNNGGSTAIAYQQQQEKRDQEQQQQSSNHTPGL</sequence>
<dbReference type="GO" id="GO:0032259">
    <property type="term" value="P:methylation"/>
    <property type="evidence" value="ECO:0007669"/>
    <property type="project" value="UniProtKB-KW"/>
</dbReference>
<evidence type="ECO:0000256" key="13">
    <source>
        <dbReference type="ARBA" id="ARBA00023242"/>
    </source>
</evidence>
<comment type="catalytic activity">
    <reaction evidence="14">
        <text>N(6),N(6),N(6)-trimethyl-L-lysyl(4)-[histone H3] + 3 2-oxoglutarate + 3 O2 = L-lysyl(4)-[histone H3] + 3 formaldehyde + 3 succinate + 3 CO2</text>
        <dbReference type="Rhea" id="RHEA:60208"/>
        <dbReference type="Rhea" id="RHEA-COMP:15537"/>
        <dbReference type="Rhea" id="RHEA-COMP:15547"/>
        <dbReference type="ChEBI" id="CHEBI:15379"/>
        <dbReference type="ChEBI" id="CHEBI:16526"/>
        <dbReference type="ChEBI" id="CHEBI:16810"/>
        <dbReference type="ChEBI" id="CHEBI:16842"/>
        <dbReference type="ChEBI" id="CHEBI:29969"/>
        <dbReference type="ChEBI" id="CHEBI:30031"/>
        <dbReference type="ChEBI" id="CHEBI:61961"/>
        <dbReference type="EC" id="1.14.11.67"/>
    </reaction>
</comment>
<dbReference type="InterPro" id="IPR003347">
    <property type="entry name" value="JmjC_dom"/>
</dbReference>
<feature type="compositionally biased region" description="Basic and acidic residues" evidence="16">
    <location>
        <begin position="1511"/>
        <end position="1540"/>
    </location>
</feature>
<feature type="compositionally biased region" description="Low complexity" evidence="16">
    <location>
        <begin position="337"/>
        <end position="372"/>
    </location>
</feature>
<keyword evidence="8" id="KW-0862">Zinc</keyword>
<dbReference type="GO" id="GO:0005634">
    <property type="term" value="C:nucleus"/>
    <property type="evidence" value="ECO:0007669"/>
    <property type="project" value="UniProtKB-SubCell"/>
</dbReference>
<evidence type="ECO:0000256" key="10">
    <source>
        <dbReference type="ARBA" id="ARBA00022964"/>
    </source>
</evidence>